<proteinExistence type="predicted"/>
<comment type="caution">
    <text evidence="1">The sequence shown here is derived from an EMBL/GenBank/DDBJ whole genome shotgun (WGS) entry which is preliminary data.</text>
</comment>
<evidence type="ECO:0000313" key="1">
    <source>
        <dbReference type="EMBL" id="KAF6016769.1"/>
    </source>
</evidence>
<gene>
    <name evidence="1" type="ORF">EB796_024922</name>
</gene>
<organism evidence="1 2">
    <name type="scientific">Bugula neritina</name>
    <name type="common">Brown bryozoan</name>
    <name type="synonym">Sertularia neritina</name>
    <dbReference type="NCBI Taxonomy" id="10212"/>
    <lineage>
        <taxon>Eukaryota</taxon>
        <taxon>Metazoa</taxon>
        <taxon>Spiralia</taxon>
        <taxon>Lophotrochozoa</taxon>
        <taxon>Bryozoa</taxon>
        <taxon>Gymnolaemata</taxon>
        <taxon>Cheilostomatida</taxon>
        <taxon>Flustrina</taxon>
        <taxon>Buguloidea</taxon>
        <taxon>Bugulidae</taxon>
        <taxon>Bugula</taxon>
    </lineage>
</organism>
<dbReference type="Proteomes" id="UP000593567">
    <property type="component" value="Unassembled WGS sequence"/>
</dbReference>
<name>A0A7J7IS49_BUGNE</name>
<accession>A0A7J7IS49</accession>
<reference evidence="1" key="1">
    <citation type="submission" date="2020-06" db="EMBL/GenBank/DDBJ databases">
        <title>Draft genome of Bugula neritina, a colonial animal packing powerful symbionts and potential medicines.</title>
        <authorList>
            <person name="Rayko M."/>
        </authorList>
    </citation>
    <scope>NUCLEOTIDE SEQUENCE [LARGE SCALE GENOMIC DNA]</scope>
    <source>
        <strain evidence="1">Kwan_BN1</strain>
    </source>
</reference>
<sequence length="129" mass="15241">MDDHYCRWTGAPGQMGHHCMQKNNECQVGCIQMCKSNCAEKYTTDKCVEECQYRGQMMVQMGMSFLGKECMDRCMYSAQRCNQKCDDAFYRLFLKNPLMEYIYPEMEAEDWTVRSGLMDNPNYEPDRLK</sequence>
<dbReference type="EMBL" id="VXIV02003469">
    <property type="protein sequence ID" value="KAF6016769.1"/>
    <property type="molecule type" value="Genomic_DNA"/>
</dbReference>
<evidence type="ECO:0000313" key="2">
    <source>
        <dbReference type="Proteomes" id="UP000593567"/>
    </source>
</evidence>
<dbReference type="AlphaFoldDB" id="A0A7J7IS49"/>
<protein>
    <submittedName>
        <fullName evidence="1">Uncharacterized protein</fullName>
    </submittedName>
</protein>
<keyword evidence="2" id="KW-1185">Reference proteome</keyword>